<dbReference type="Proteomes" id="UP001217089">
    <property type="component" value="Unassembled WGS sequence"/>
</dbReference>
<proteinExistence type="predicted"/>
<evidence type="ECO:0000313" key="3">
    <source>
        <dbReference type="EMBL" id="KAJ8308968.1"/>
    </source>
</evidence>
<reference evidence="3 4" key="1">
    <citation type="submission" date="2022-12" db="EMBL/GenBank/DDBJ databases">
        <title>Chromosome-level genome of Tegillarca granosa.</title>
        <authorList>
            <person name="Kim J."/>
        </authorList>
    </citation>
    <scope>NUCLEOTIDE SEQUENCE [LARGE SCALE GENOMIC DNA]</scope>
    <source>
        <strain evidence="3">Teg-2019</strain>
        <tissue evidence="3">Adductor muscle</tissue>
    </source>
</reference>
<feature type="compositionally biased region" description="Polar residues" evidence="1">
    <location>
        <begin position="1"/>
        <end position="10"/>
    </location>
</feature>
<feature type="compositionally biased region" description="Basic and acidic residues" evidence="1">
    <location>
        <begin position="169"/>
        <end position="191"/>
    </location>
</feature>
<dbReference type="PANTHER" id="PTHR46576:SF1">
    <property type="entry name" value="BROMO ADJACENT HOMOLOGY DOMAIN-CONTAINING 1 PROTEIN"/>
    <property type="match status" value="1"/>
</dbReference>
<evidence type="ECO:0000256" key="1">
    <source>
        <dbReference type="SAM" id="MobiDB-lite"/>
    </source>
</evidence>
<comment type="caution">
    <text evidence="3">The sequence shown here is derived from an EMBL/GenBank/DDBJ whole genome shotgun (WGS) entry which is preliminary data.</text>
</comment>
<feature type="compositionally biased region" description="Basic and acidic residues" evidence="1">
    <location>
        <begin position="140"/>
        <end position="156"/>
    </location>
</feature>
<dbReference type="PROSITE" id="PS51038">
    <property type="entry name" value="BAH"/>
    <property type="match status" value="1"/>
</dbReference>
<keyword evidence="4" id="KW-1185">Reference proteome</keyword>
<dbReference type="InterPro" id="IPR053032">
    <property type="entry name" value="BAH_domain-containing"/>
</dbReference>
<evidence type="ECO:0000313" key="4">
    <source>
        <dbReference type="Proteomes" id="UP001217089"/>
    </source>
</evidence>
<feature type="region of interest" description="Disordered" evidence="1">
    <location>
        <begin position="1"/>
        <end position="92"/>
    </location>
</feature>
<accession>A0ABQ9F0A1</accession>
<protein>
    <recommendedName>
        <fullName evidence="2">BAH domain-containing protein</fullName>
    </recommendedName>
</protein>
<feature type="compositionally biased region" description="Low complexity" evidence="1">
    <location>
        <begin position="25"/>
        <end position="59"/>
    </location>
</feature>
<dbReference type="PANTHER" id="PTHR46576">
    <property type="entry name" value="BROMO ADJACENT HOMOLOGY DOMAIN-CONTAINING 1 PROTEIN"/>
    <property type="match status" value="1"/>
</dbReference>
<gene>
    <name evidence="3" type="ORF">KUTeg_013842</name>
</gene>
<feature type="domain" description="BAH" evidence="2">
    <location>
        <begin position="483"/>
        <end position="593"/>
    </location>
</feature>
<feature type="compositionally biased region" description="Polar residues" evidence="1">
    <location>
        <begin position="60"/>
        <end position="92"/>
    </location>
</feature>
<sequence>MDNNTLSSTSKELENDDPLLDTVDSSPSCNSSCIVSHNPTTQTSTSVGSVSPTTQTSTSCGSLNPATQTLTSSGSVNPTTSTPTRCGSLNQNVDNLSCEGKESLSIEISITNTKNVSNEVNENKDVKIKMTDSTDVPCKLNDKKTEPFKEEKDEKAKKRKSSAETLDVSAKKVKSDTQKSARTHVIDKPKSDYSSSTGTPCVKCCQHTCPQQSRKYWNNKEDGGVQTVQLMEGSPFVVPHGHIGPCHACAAAQGGNLLSTSHSYTLSGIGSLSQMMPYHQAYGGGYPVPFAPSSSTPLPHCGCPSCYPPTTGVYYPQTSTPITHQPLQHEPCMVPPHPVHIANEETEIIDVVGGESDDEDKDSSLENLSPPIKFEKTKKKTSSSLDLIRKKKKKIIVVKKNAKEKFTKTKEQKKVKKKIIKDKKKLKKNVKPKIVKKPQYRKTVPKHGWEFEGHPETRKIMCHSVGSMVERSCYPCIRHIDGDVIHVRDCVLLRSGPRKSDIPYVAKVKAFWEDPISKEMMMSILWYYQPEHIEGGRKPHHLLCELFASKHKDENCVACIEDKGYVLTYAEYCRLFIECPKYYIQENTSNRKP</sequence>
<name>A0ABQ9F0A1_TEGGR</name>
<dbReference type="InterPro" id="IPR043151">
    <property type="entry name" value="BAH_sf"/>
</dbReference>
<evidence type="ECO:0000259" key="2">
    <source>
        <dbReference type="PROSITE" id="PS51038"/>
    </source>
</evidence>
<dbReference type="Gene3D" id="2.30.30.490">
    <property type="match status" value="1"/>
</dbReference>
<dbReference type="Pfam" id="PF01426">
    <property type="entry name" value="BAH"/>
    <property type="match status" value="1"/>
</dbReference>
<dbReference type="EMBL" id="JARBDR010000657">
    <property type="protein sequence ID" value="KAJ8308968.1"/>
    <property type="molecule type" value="Genomic_DNA"/>
</dbReference>
<organism evidence="3 4">
    <name type="scientific">Tegillarca granosa</name>
    <name type="common">Malaysian cockle</name>
    <name type="synonym">Anadara granosa</name>
    <dbReference type="NCBI Taxonomy" id="220873"/>
    <lineage>
        <taxon>Eukaryota</taxon>
        <taxon>Metazoa</taxon>
        <taxon>Spiralia</taxon>
        <taxon>Lophotrochozoa</taxon>
        <taxon>Mollusca</taxon>
        <taxon>Bivalvia</taxon>
        <taxon>Autobranchia</taxon>
        <taxon>Pteriomorphia</taxon>
        <taxon>Arcoida</taxon>
        <taxon>Arcoidea</taxon>
        <taxon>Arcidae</taxon>
        <taxon>Tegillarca</taxon>
    </lineage>
</organism>
<dbReference type="InterPro" id="IPR001025">
    <property type="entry name" value="BAH_dom"/>
</dbReference>
<feature type="region of interest" description="Disordered" evidence="1">
    <location>
        <begin position="138"/>
        <end position="192"/>
    </location>
</feature>